<accession>K0INW4</accession>
<dbReference type="KEGG" id="nga:Ngar_c31630"/>
<dbReference type="STRING" id="1237085.Ngar_c31630"/>
<gene>
    <name evidence="1" type="ordered locus">Ngar_c31630</name>
</gene>
<name>K0INW4_NITGG</name>
<dbReference type="InParanoid" id="K0INW4"/>
<proteinExistence type="predicted"/>
<organism evidence="1 2">
    <name type="scientific">Nitrososphaera gargensis (strain Ga9.2)</name>
    <dbReference type="NCBI Taxonomy" id="1237085"/>
    <lineage>
        <taxon>Archaea</taxon>
        <taxon>Nitrososphaerota</taxon>
        <taxon>Nitrososphaeria</taxon>
        <taxon>Nitrososphaerales</taxon>
        <taxon>Nitrososphaeraceae</taxon>
        <taxon>Nitrososphaera</taxon>
    </lineage>
</organism>
<sequence>MPTEWATFVHNIVTQLTQENVALTYDLNNVKIAVPGSPNDNGAEKAQWVIDGSITVRGTRGSR</sequence>
<reference evidence="1 2" key="1">
    <citation type="journal article" date="2012" name="Environ. Microbiol.">
        <title>The genome of the ammonia-oxidizing Candidatus Nitrososphaera gargensis: insights into metabolic versatility and environmental adaptations.</title>
        <authorList>
            <person name="Spang A."/>
            <person name="Poehlein A."/>
            <person name="Offre P."/>
            <person name="Zumbragel S."/>
            <person name="Haider S."/>
            <person name="Rychlik N."/>
            <person name="Nowka B."/>
            <person name="Schmeisser C."/>
            <person name="Lebedeva E.V."/>
            <person name="Rattei T."/>
            <person name="Bohm C."/>
            <person name="Schmid M."/>
            <person name="Galushko A."/>
            <person name="Hatzenpichler R."/>
            <person name="Weinmaier T."/>
            <person name="Daniel R."/>
            <person name="Schleper C."/>
            <person name="Spieck E."/>
            <person name="Streit W."/>
            <person name="Wagner M."/>
        </authorList>
    </citation>
    <scope>NUCLEOTIDE SEQUENCE [LARGE SCALE GENOMIC DNA]</scope>
    <source>
        <strain evidence="2">Ga9.2</strain>
    </source>
</reference>
<dbReference type="AlphaFoldDB" id="K0INW4"/>
<evidence type="ECO:0000313" key="1">
    <source>
        <dbReference type="EMBL" id="AFU60079.1"/>
    </source>
</evidence>
<evidence type="ECO:0000313" key="2">
    <source>
        <dbReference type="Proteomes" id="UP000008037"/>
    </source>
</evidence>
<dbReference type="Proteomes" id="UP000008037">
    <property type="component" value="Chromosome"/>
</dbReference>
<protein>
    <submittedName>
        <fullName evidence="1">Uncharacterized protein</fullName>
    </submittedName>
</protein>
<dbReference type="HOGENOM" id="CLU_207595_0_0_2"/>
<dbReference type="EMBL" id="CP002408">
    <property type="protein sequence ID" value="AFU60079.1"/>
    <property type="molecule type" value="Genomic_DNA"/>
</dbReference>
<dbReference type="BioCyc" id="CNIT1237085:G1324-3163-MONOMER"/>
<keyword evidence="2" id="KW-1185">Reference proteome</keyword>